<accession>A0A7X0HAL7</accession>
<organism evidence="1 2">
    <name type="scientific">Algisphaera agarilytica</name>
    <dbReference type="NCBI Taxonomy" id="1385975"/>
    <lineage>
        <taxon>Bacteria</taxon>
        <taxon>Pseudomonadati</taxon>
        <taxon>Planctomycetota</taxon>
        <taxon>Phycisphaerae</taxon>
        <taxon>Phycisphaerales</taxon>
        <taxon>Phycisphaeraceae</taxon>
        <taxon>Algisphaera</taxon>
    </lineage>
</organism>
<keyword evidence="2" id="KW-1185">Reference proteome</keyword>
<dbReference type="EMBL" id="JACHGY010000001">
    <property type="protein sequence ID" value="MBB6431196.1"/>
    <property type="molecule type" value="Genomic_DNA"/>
</dbReference>
<reference evidence="1 2" key="1">
    <citation type="submission" date="2020-08" db="EMBL/GenBank/DDBJ databases">
        <title>Genomic Encyclopedia of Type Strains, Phase IV (KMG-IV): sequencing the most valuable type-strain genomes for metagenomic binning, comparative biology and taxonomic classification.</title>
        <authorList>
            <person name="Goeker M."/>
        </authorList>
    </citation>
    <scope>NUCLEOTIDE SEQUENCE [LARGE SCALE GENOMIC DNA]</scope>
    <source>
        <strain evidence="1 2">DSM 103725</strain>
    </source>
</reference>
<protein>
    <recommendedName>
        <fullName evidence="3">PEP-CTERM protein-sorting domain-containing protein</fullName>
    </recommendedName>
</protein>
<evidence type="ECO:0000313" key="2">
    <source>
        <dbReference type="Proteomes" id="UP000541810"/>
    </source>
</evidence>
<comment type="caution">
    <text evidence="1">The sequence shown here is derived from an EMBL/GenBank/DDBJ whole genome shotgun (WGS) entry which is preliminary data.</text>
</comment>
<evidence type="ECO:0000313" key="1">
    <source>
        <dbReference type="EMBL" id="MBB6431196.1"/>
    </source>
</evidence>
<sequence>MFGSAQAQLVVDINNPMDYTIQEIIDGGGLRVGDKVFDEFEIVSTGTTGITLPDADSVKVKGGVDSEGNIELEFFGGWVAGTNELINSTIEFCVTADSPFLIEAVELSMQNFAAFGQGQVNIAENIFLDEDETIIGIAPPFLNTFYEGNSGTLVNLDTATVVPGPQSKLYVSKDITVRDLSDGQSPSAAHLSRFTQTFIQIPEPGTVVLFLSGGALLMMRRREA</sequence>
<name>A0A7X0HAL7_9BACT</name>
<dbReference type="Proteomes" id="UP000541810">
    <property type="component" value="Unassembled WGS sequence"/>
</dbReference>
<evidence type="ECO:0008006" key="3">
    <source>
        <dbReference type="Google" id="ProtNLM"/>
    </source>
</evidence>
<gene>
    <name evidence="1" type="ORF">HNQ40_003002</name>
</gene>
<dbReference type="InterPro" id="IPR013424">
    <property type="entry name" value="Ice-binding_C"/>
</dbReference>
<proteinExistence type="predicted"/>
<dbReference type="AlphaFoldDB" id="A0A7X0HAL7"/>
<dbReference type="NCBIfam" id="TIGR02595">
    <property type="entry name" value="PEP_CTERM"/>
    <property type="match status" value="1"/>
</dbReference>
<dbReference type="RefSeq" id="WP_184678683.1">
    <property type="nucleotide sequence ID" value="NZ_JACHGY010000001.1"/>
</dbReference>